<dbReference type="OrthoDB" id="2272415at2759"/>
<proteinExistence type="predicted"/>
<dbReference type="AlphaFoldDB" id="A0A1X0QMX9"/>
<name>A0A1X0QMX9_RHIZD</name>
<gene>
    <name evidence="1" type="ORF">BCV72DRAFT_236924</name>
</gene>
<sequence length="153" mass="17624">MRVFRFLSSACSIVLLVGFLVYVVFAFIATQSQFDQLGNSSVAFGSDDWEDDVVPEGSQEKHTGDTWKDWRRFLEEFVNKLHSPALSPERYGVVWYGPSLRRRPSLSEDMYTRMRCVIPTTIQLPISSSFKDTIKSIVQSDNRLTILEMFEIL</sequence>
<evidence type="ECO:0000313" key="1">
    <source>
        <dbReference type="EMBL" id="ORE01108.1"/>
    </source>
</evidence>
<dbReference type="Proteomes" id="UP000242414">
    <property type="component" value="Unassembled WGS sequence"/>
</dbReference>
<accession>A0A1X0QMX9</accession>
<protein>
    <submittedName>
        <fullName evidence="1">Uncharacterized protein</fullName>
    </submittedName>
</protein>
<dbReference type="VEuPathDB" id="FungiDB:BCV72DRAFT_236924"/>
<organism evidence="1">
    <name type="scientific">Rhizopus microsporus var. microsporus</name>
    <dbReference type="NCBI Taxonomy" id="86635"/>
    <lineage>
        <taxon>Eukaryota</taxon>
        <taxon>Fungi</taxon>
        <taxon>Fungi incertae sedis</taxon>
        <taxon>Mucoromycota</taxon>
        <taxon>Mucoromycotina</taxon>
        <taxon>Mucoromycetes</taxon>
        <taxon>Mucorales</taxon>
        <taxon>Mucorineae</taxon>
        <taxon>Rhizopodaceae</taxon>
        <taxon>Rhizopus</taxon>
    </lineage>
</organism>
<reference evidence="1" key="1">
    <citation type="journal article" date="2016" name="Proc. Natl. Acad. Sci. U.S.A.">
        <title>Lipid metabolic changes in an early divergent fungus govern the establishment of a mutualistic symbiosis with endobacteria.</title>
        <authorList>
            <person name="Lastovetsky O.A."/>
            <person name="Gaspar M.L."/>
            <person name="Mondo S.J."/>
            <person name="LaButti K.M."/>
            <person name="Sandor L."/>
            <person name="Grigoriev I.V."/>
            <person name="Henry S.A."/>
            <person name="Pawlowska T.E."/>
        </authorList>
    </citation>
    <scope>NUCLEOTIDE SEQUENCE [LARGE SCALE GENOMIC DNA]</scope>
    <source>
        <strain evidence="1">ATCC 52814</strain>
    </source>
</reference>
<dbReference type="EMBL" id="KV922183">
    <property type="protein sequence ID" value="ORE01108.1"/>
    <property type="molecule type" value="Genomic_DNA"/>
</dbReference>